<dbReference type="RefSeq" id="WP_040242519.1">
    <property type="nucleotide sequence ID" value="NZ_JAKGAK010000005.1"/>
</dbReference>
<dbReference type="EMBL" id="JBHSEO010000020">
    <property type="protein sequence ID" value="MFC4415848.1"/>
    <property type="molecule type" value="Genomic_DNA"/>
</dbReference>
<comment type="caution">
    <text evidence="1">The sequence shown here is derived from an EMBL/GenBank/DDBJ whole genome shotgun (WGS) entry which is preliminary data.</text>
</comment>
<protein>
    <submittedName>
        <fullName evidence="1">SapC family protein</fullName>
    </submittedName>
</protein>
<name>A0ABV8XBL1_9GAMM</name>
<evidence type="ECO:0000313" key="2">
    <source>
        <dbReference type="Proteomes" id="UP001596015"/>
    </source>
</evidence>
<reference evidence="2" key="1">
    <citation type="journal article" date="2019" name="Int. J. Syst. Evol. Microbiol.">
        <title>The Global Catalogue of Microorganisms (GCM) 10K type strain sequencing project: providing services to taxonomists for standard genome sequencing and annotation.</title>
        <authorList>
            <consortium name="The Broad Institute Genomics Platform"/>
            <consortium name="The Broad Institute Genome Sequencing Center for Infectious Disease"/>
            <person name="Wu L."/>
            <person name="Ma J."/>
        </authorList>
    </citation>
    <scope>NUCLEOTIDE SEQUENCE [LARGE SCALE GENOMIC DNA]</scope>
    <source>
        <strain evidence="2">CCUG 49679</strain>
    </source>
</reference>
<evidence type="ECO:0000313" key="1">
    <source>
        <dbReference type="EMBL" id="MFC4415848.1"/>
    </source>
</evidence>
<proteinExistence type="predicted"/>
<accession>A0ABV8XBL1</accession>
<sequence>MPNPLVISPKECWGLTWHPPIDLSFAAETVLLPLHAGEMAKAAASMPLALVKQGREWQLVGVCGLEPGHNLFIKQGQWLGHYRPQWLATWPFAVAQVGEKSLVTFERDSGLLGDEEGEPFFDAEDQPSGRTAEVIATLKANHGKRQRTRDALSALQRAGVITPWPEALQSQLGMSVPGLHMVDERALAELDDEAFLALRKAQALPIAYAVNLSLSQSHLLTRLARVNSGKAPVEENLDNFFGDDEELTFDFDS</sequence>
<gene>
    <name evidence="1" type="ORF">ACFO0E_05405</name>
</gene>
<dbReference type="InterPro" id="IPR010836">
    <property type="entry name" value="SapC"/>
</dbReference>
<dbReference type="Proteomes" id="UP001596015">
    <property type="component" value="Unassembled WGS sequence"/>
</dbReference>
<organism evidence="1 2">
    <name type="scientific">Chromohalobacter beijerinckii</name>
    <dbReference type="NCBI Taxonomy" id="86179"/>
    <lineage>
        <taxon>Bacteria</taxon>
        <taxon>Pseudomonadati</taxon>
        <taxon>Pseudomonadota</taxon>
        <taxon>Gammaproteobacteria</taxon>
        <taxon>Oceanospirillales</taxon>
        <taxon>Halomonadaceae</taxon>
        <taxon>Chromohalobacter</taxon>
    </lineage>
</organism>
<dbReference type="Pfam" id="PF07277">
    <property type="entry name" value="SapC"/>
    <property type="match status" value="1"/>
</dbReference>
<keyword evidence="2" id="KW-1185">Reference proteome</keyword>